<proteinExistence type="predicted"/>
<evidence type="ECO:0000313" key="2">
    <source>
        <dbReference type="Proteomes" id="UP001148662"/>
    </source>
</evidence>
<comment type="caution">
    <text evidence="1">The sequence shown here is derived from an EMBL/GenBank/DDBJ whole genome shotgun (WGS) entry which is preliminary data.</text>
</comment>
<reference evidence="1" key="1">
    <citation type="submission" date="2022-07" db="EMBL/GenBank/DDBJ databases">
        <title>Genome Sequence of Phlebia brevispora.</title>
        <authorList>
            <person name="Buettner E."/>
        </authorList>
    </citation>
    <scope>NUCLEOTIDE SEQUENCE</scope>
    <source>
        <strain evidence="1">MPL23</strain>
    </source>
</reference>
<dbReference type="Proteomes" id="UP001148662">
    <property type="component" value="Unassembled WGS sequence"/>
</dbReference>
<gene>
    <name evidence="1" type="ORF">NM688_g2840</name>
</gene>
<protein>
    <submittedName>
        <fullName evidence="1">Uncharacterized protein</fullName>
    </submittedName>
</protein>
<sequence length="196" mass="21401">MSLHMSSTPILGKRSLEAAFLDDELTADVKHLSVSSAGRLEKSSSKRLRPAESSASKRLRPAESSAHNHSMPVQVAVPTVPAGSKPVTMTYDGNYMPDTCMDDVQPRDTGPAAAKAPQDSHERDVPAGTVAPVLAVLQENLKISRLHHDFYKSCISDMQSRLYYLEFVSERANQELIALQALLTHATQGPTQQHNI</sequence>
<organism evidence="1 2">
    <name type="scientific">Phlebia brevispora</name>
    <dbReference type="NCBI Taxonomy" id="194682"/>
    <lineage>
        <taxon>Eukaryota</taxon>
        <taxon>Fungi</taxon>
        <taxon>Dikarya</taxon>
        <taxon>Basidiomycota</taxon>
        <taxon>Agaricomycotina</taxon>
        <taxon>Agaricomycetes</taxon>
        <taxon>Polyporales</taxon>
        <taxon>Meruliaceae</taxon>
        <taxon>Phlebia</taxon>
    </lineage>
</organism>
<name>A0ACC1T7H4_9APHY</name>
<keyword evidence="2" id="KW-1185">Reference proteome</keyword>
<evidence type="ECO:0000313" key="1">
    <source>
        <dbReference type="EMBL" id="KAJ3554952.1"/>
    </source>
</evidence>
<dbReference type="EMBL" id="JANHOG010000380">
    <property type="protein sequence ID" value="KAJ3554952.1"/>
    <property type="molecule type" value="Genomic_DNA"/>
</dbReference>
<accession>A0ACC1T7H4</accession>